<keyword evidence="3" id="KW-0812">Transmembrane</keyword>
<evidence type="ECO:0000256" key="3">
    <source>
        <dbReference type="SAM" id="Phobius"/>
    </source>
</evidence>
<protein>
    <recommendedName>
        <fullName evidence="6">Cytochrome P450</fullName>
    </recommendedName>
</protein>
<dbReference type="SUPFAM" id="SSF48264">
    <property type="entry name" value="Cytochrome P450"/>
    <property type="match status" value="1"/>
</dbReference>
<comment type="similarity">
    <text evidence="2">Belongs to the cytochrome P450 family.</text>
</comment>
<feature type="transmembrane region" description="Helical" evidence="3">
    <location>
        <begin position="186"/>
        <end position="208"/>
    </location>
</feature>
<keyword evidence="3" id="KW-0472">Membrane</keyword>
<name>A0A7J7NN16_9MAGN</name>
<reference evidence="4 5" key="1">
    <citation type="journal article" date="2020" name="IScience">
        <title>Genome Sequencing of the Endangered Kingdonia uniflora (Circaeasteraceae, Ranunculales) Reveals Potential Mechanisms of Evolutionary Specialization.</title>
        <authorList>
            <person name="Sun Y."/>
            <person name="Deng T."/>
            <person name="Zhang A."/>
            <person name="Moore M.J."/>
            <person name="Landis J.B."/>
            <person name="Lin N."/>
            <person name="Zhang H."/>
            <person name="Zhang X."/>
            <person name="Huang J."/>
            <person name="Zhang X."/>
            <person name="Sun H."/>
            <person name="Wang H."/>
        </authorList>
    </citation>
    <scope>NUCLEOTIDE SEQUENCE [LARGE SCALE GENOMIC DNA]</scope>
    <source>
        <strain evidence="4">TB1705</strain>
        <tissue evidence="4">Leaf</tissue>
    </source>
</reference>
<keyword evidence="1 2" id="KW-0479">Metal-binding</keyword>
<evidence type="ECO:0008006" key="6">
    <source>
        <dbReference type="Google" id="ProtNLM"/>
    </source>
</evidence>
<dbReference type="InterPro" id="IPR001128">
    <property type="entry name" value="Cyt_P450"/>
</dbReference>
<dbReference type="InterPro" id="IPR017972">
    <property type="entry name" value="Cyt_P450_CS"/>
</dbReference>
<dbReference type="Proteomes" id="UP000541444">
    <property type="component" value="Unassembled WGS sequence"/>
</dbReference>
<feature type="binding site" description="axial binding residue" evidence="1">
    <location>
        <position position="187"/>
    </location>
    <ligand>
        <name>heme</name>
        <dbReference type="ChEBI" id="CHEBI:30413"/>
    </ligand>
    <ligandPart>
        <name>Fe</name>
        <dbReference type="ChEBI" id="CHEBI:18248"/>
    </ligandPart>
</feature>
<dbReference type="Gene3D" id="1.10.630.10">
    <property type="entry name" value="Cytochrome P450"/>
    <property type="match status" value="2"/>
</dbReference>
<keyword evidence="5" id="KW-1185">Reference proteome</keyword>
<dbReference type="PANTHER" id="PTHR47951:SF7">
    <property type="entry name" value="FLAVONOID 3',5'-HYDROXYLASE-LIKE ISOFORM X1"/>
    <property type="match status" value="1"/>
</dbReference>
<proteinExistence type="inferred from homology"/>
<organism evidence="4 5">
    <name type="scientific">Kingdonia uniflora</name>
    <dbReference type="NCBI Taxonomy" id="39325"/>
    <lineage>
        <taxon>Eukaryota</taxon>
        <taxon>Viridiplantae</taxon>
        <taxon>Streptophyta</taxon>
        <taxon>Embryophyta</taxon>
        <taxon>Tracheophyta</taxon>
        <taxon>Spermatophyta</taxon>
        <taxon>Magnoliopsida</taxon>
        <taxon>Ranunculales</taxon>
        <taxon>Circaeasteraceae</taxon>
        <taxon>Kingdonia</taxon>
    </lineage>
</organism>
<dbReference type="GO" id="GO:0004497">
    <property type="term" value="F:monooxygenase activity"/>
    <property type="evidence" value="ECO:0007669"/>
    <property type="project" value="UniProtKB-KW"/>
</dbReference>
<sequence length="253" mass="29025">MLNMLTTMLWGGTLKGEERRHVGHEFKQVVDEVNDLMGKSNISDLLPFLAWFDLQGMELVASWLDRIFESTINERMKLDGAGSERDQQETQDFLQVQLQLRDRGDPKMPLTTTLSECSGERDIAVAPCSTALGTLVFVNAWAIQRDPKVWENPLEFKPERFMRGTSKWDYSGNDFRYIPFGSGRRTCAGIGVVVMMLPYFLASFVHLFEWQLPEDVDLDFSEKFGGSLKKQTPLIVIPRPRFSKLELYCENLN</sequence>
<dbReference type="PROSITE" id="PS00086">
    <property type="entry name" value="CYTOCHROME_P450"/>
    <property type="match status" value="1"/>
</dbReference>
<dbReference type="PANTHER" id="PTHR47951">
    <property type="entry name" value="OS08G0547900 PROTEIN"/>
    <property type="match status" value="1"/>
</dbReference>
<evidence type="ECO:0000256" key="2">
    <source>
        <dbReference type="RuleBase" id="RU000461"/>
    </source>
</evidence>
<evidence type="ECO:0000313" key="5">
    <source>
        <dbReference type="Proteomes" id="UP000541444"/>
    </source>
</evidence>
<gene>
    <name evidence="4" type="ORF">GIB67_005187</name>
</gene>
<dbReference type="GO" id="GO:0016705">
    <property type="term" value="F:oxidoreductase activity, acting on paired donors, with incorporation or reduction of molecular oxygen"/>
    <property type="evidence" value="ECO:0007669"/>
    <property type="project" value="InterPro"/>
</dbReference>
<evidence type="ECO:0000256" key="1">
    <source>
        <dbReference type="PIRSR" id="PIRSR602401-1"/>
    </source>
</evidence>
<dbReference type="EMBL" id="JACGCM010000692">
    <property type="protein sequence ID" value="KAF6168575.1"/>
    <property type="molecule type" value="Genomic_DNA"/>
</dbReference>
<keyword evidence="1 2" id="KW-0408">Iron</keyword>
<keyword evidence="2" id="KW-0560">Oxidoreductase</keyword>
<dbReference type="GO" id="GO:0020037">
    <property type="term" value="F:heme binding"/>
    <property type="evidence" value="ECO:0007669"/>
    <property type="project" value="InterPro"/>
</dbReference>
<dbReference type="OrthoDB" id="2789670at2759"/>
<comment type="cofactor">
    <cofactor evidence="1">
        <name>heme</name>
        <dbReference type="ChEBI" id="CHEBI:30413"/>
    </cofactor>
</comment>
<dbReference type="Pfam" id="PF00067">
    <property type="entry name" value="p450"/>
    <property type="match status" value="1"/>
</dbReference>
<dbReference type="GO" id="GO:0005506">
    <property type="term" value="F:iron ion binding"/>
    <property type="evidence" value="ECO:0007669"/>
    <property type="project" value="InterPro"/>
</dbReference>
<dbReference type="AlphaFoldDB" id="A0A7J7NN16"/>
<dbReference type="InterPro" id="IPR002401">
    <property type="entry name" value="Cyt_P450_E_grp-I"/>
</dbReference>
<keyword evidence="1 2" id="KW-0349">Heme</keyword>
<comment type="caution">
    <text evidence="4">The sequence shown here is derived from an EMBL/GenBank/DDBJ whole genome shotgun (WGS) entry which is preliminary data.</text>
</comment>
<dbReference type="GO" id="GO:0044550">
    <property type="term" value="P:secondary metabolite biosynthetic process"/>
    <property type="evidence" value="ECO:0007669"/>
    <property type="project" value="UniProtKB-ARBA"/>
</dbReference>
<keyword evidence="3" id="KW-1133">Transmembrane helix</keyword>
<dbReference type="PRINTS" id="PR00463">
    <property type="entry name" value="EP450I"/>
</dbReference>
<accession>A0A7J7NN16</accession>
<evidence type="ECO:0000313" key="4">
    <source>
        <dbReference type="EMBL" id="KAF6168575.1"/>
    </source>
</evidence>
<keyword evidence="2" id="KW-0503">Monooxygenase</keyword>
<dbReference type="InterPro" id="IPR036396">
    <property type="entry name" value="Cyt_P450_sf"/>
</dbReference>